<dbReference type="InterPro" id="IPR010301">
    <property type="entry name" value="RRP1"/>
</dbReference>
<keyword evidence="4" id="KW-0539">Nucleus</keyword>
<accession>A0A9P5XZY8</accession>
<evidence type="ECO:0000256" key="1">
    <source>
        <dbReference type="ARBA" id="ARBA00004123"/>
    </source>
</evidence>
<keyword evidence="6" id="KW-1185">Reference proteome</keyword>
<dbReference type="GO" id="GO:0030688">
    <property type="term" value="C:preribosome, small subunit precursor"/>
    <property type="evidence" value="ECO:0007669"/>
    <property type="project" value="InterPro"/>
</dbReference>
<evidence type="ECO:0000256" key="3">
    <source>
        <dbReference type="ARBA" id="ARBA00022552"/>
    </source>
</evidence>
<dbReference type="PANTHER" id="PTHR13026:SF0">
    <property type="entry name" value="RIBOSOMAL RNA PROCESSING 1B"/>
    <property type="match status" value="1"/>
</dbReference>
<dbReference type="Pfam" id="PF05997">
    <property type="entry name" value="Nop52"/>
    <property type="match status" value="1"/>
</dbReference>
<comment type="caution">
    <text evidence="5">The sequence shown here is derived from an EMBL/GenBank/DDBJ whole genome shotgun (WGS) entry which is preliminary data.</text>
</comment>
<evidence type="ECO:0000313" key="5">
    <source>
        <dbReference type="EMBL" id="KAF9459823.1"/>
    </source>
</evidence>
<protein>
    <submittedName>
        <fullName evidence="5">Nop52-domain-containing protein</fullName>
    </submittedName>
</protein>
<organism evidence="5 6">
    <name type="scientific">Collybia nuda</name>
    <dbReference type="NCBI Taxonomy" id="64659"/>
    <lineage>
        <taxon>Eukaryota</taxon>
        <taxon>Fungi</taxon>
        <taxon>Dikarya</taxon>
        <taxon>Basidiomycota</taxon>
        <taxon>Agaricomycotina</taxon>
        <taxon>Agaricomycetes</taxon>
        <taxon>Agaricomycetidae</taxon>
        <taxon>Agaricales</taxon>
        <taxon>Tricholomatineae</taxon>
        <taxon>Clitocybaceae</taxon>
        <taxon>Collybia</taxon>
    </lineage>
</organism>
<evidence type="ECO:0000256" key="4">
    <source>
        <dbReference type="ARBA" id="ARBA00023242"/>
    </source>
</evidence>
<dbReference type="Proteomes" id="UP000807353">
    <property type="component" value="Unassembled WGS sequence"/>
</dbReference>
<dbReference type="EMBL" id="MU150310">
    <property type="protein sequence ID" value="KAF9459823.1"/>
    <property type="molecule type" value="Genomic_DNA"/>
</dbReference>
<evidence type="ECO:0000313" key="6">
    <source>
        <dbReference type="Proteomes" id="UP000807353"/>
    </source>
</evidence>
<dbReference type="GO" id="GO:0006364">
    <property type="term" value="P:rRNA processing"/>
    <property type="evidence" value="ECO:0007669"/>
    <property type="project" value="UniProtKB-KW"/>
</dbReference>
<reference evidence="5" key="1">
    <citation type="submission" date="2020-11" db="EMBL/GenBank/DDBJ databases">
        <authorList>
            <consortium name="DOE Joint Genome Institute"/>
            <person name="Ahrendt S."/>
            <person name="Riley R."/>
            <person name="Andreopoulos W."/>
            <person name="Labutti K."/>
            <person name="Pangilinan J."/>
            <person name="Ruiz-Duenas F.J."/>
            <person name="Barrasa J.M."/>
            <person name="Sanchez-Garcia M."/>
            <person name="Camarero S."/>
            <person name="Miyauchi S."/>
            <person name="Serrano A."/>
            <person name="Linde D."/>
            <person name="Babiker R."/>
            <person name="Drula E."/>
            <person name="Ayuso-Fernandez I."/>
            <person name="Pacheco R."/>
            <person name="Padilla G."/>
            <person name="Ferreira P."/>
            <person name="Barriuso J."/>
            <person name="Kellner H."/>
            <person name="Castanera R."/>
            <person name="Alfaro M."/>
            <person name="Ramirez L."/>
            <person name="Pisabarro A.G."/>
            <person name="Kuo A."/>
            <person name="Tritt A."/>
            <person name="Lipzen A."/>
            <person name="He G."/>
            <person name="Yan M."/>
            <person name="Ng V."/>
            <person name="Cullen D."/>
            <person name="Martin F."/>
            <person name="Rosso M.-N."/>
            <person name="Henrissat B."/>
            <person name="Hibbett D."/>
            <person name="Martinez A.T."/>
            <person name="Grigoriev I.V."/>
        </authorList>
    </citation>
    <scope>NUCLEOTIDE SEQUENCE</scope>
    <source>
        <strain evidence="5">CBS 247.69</strain>
    </source>
</reference>
<proteinExistence type="inferred from homology"/>
<dbReference type="AlphaFoldDB" id="A0A9P5XZY8"/>
<dbReference type="GO" id="GO:0005634">
    <property type="term" value="C:nucleus"/>
    <property type="evidence" value="ECO:0007669"/>
    <property type="project" value="UniProtKB-SubCell"/>
</dbReference>
<sequence>MTTSSATPPLGKYLASTEKKTRDKAVKNLAIFLSDFQDEIPKPEMDKLWKGLFYSFWMSDKPLVQQALATELAELVLTITTTSSSLAFLRGFWETITREWNGIDRLRMDKYYMLVRRFVNASFRLLIRTEWDKSACDEYNRILMGINGPLCPSDIRVPTGLAYHLADIYVEELDKTLSTPSASAPPQPPVPLKTILYPFFVLASQTQTSITYKRIQSALFEPLFSALSPPSPVEDQARSQKRIRLSTTETNELYPNLVSNSCFDDTSEGKLGCLILKKKLLRTIFEIASQLETRDSNRRKMYAFWKEGSEDEDIDD</sequence>
<gene>
    <name evidence="5" type="ORF">BDZ94DRAFT_1171018</name>
</gene>
<dbReference type="OrthoDB" id="2019504at2759"/>
<evidence type="ECO:0000256" key="2">
    <source>
        <dbReference type="ARBA" id="ARBA00006374"/>
    </source>
</evidence>
<dbReference type="PANTHER" id="PTHR13026">
    <property type="entry name" value="NNP-1 PROTEIN NOVEL NUCLEAR PROTEIN 1 NOP52"/>
    <property type="match status" value="1"/>
</dbReference>
<comment type="similarity">
    <text evidence="2">Belongs to the RRP1 family.</text>
</comment>
<keyword evidence="3" id="KW-0698">rRNA processing</keyword>
<comment type="subcellular location">
    <subcellularLocation>
        <location evidence="1">Nucleus</location>
    </subcellularLocation>
</comment>
<name>A0A9P5XZY8_9AGAR</name>